<dbReference type="EMBL" id="SRPW01000762">
    <property type="protein sequence ID" value="KAG6012278.1"/>
    <property type="molecule type" value="Genomic_DNA"/>
</dbReference>
<evidence type="ECO:0000313" key="1">
    <source>
        <dbReference type="EMBL" id="KAG6012278.1"/>
    </source>
</evidence>
<protein>
    <submittedName>
        <fullName evidence="1">Uncharacterized protein</fullName>
    </submittedName>
</protein>
<dbReference type="Proteomes" id="UP000748025">
    <property type="component" value="Unassembled WGS sequence"/>
</dbReference>
<keyword evidence="2" id="KW-1185">Reference proteome</keyword>
<gene>
    <name evidence="1" type="ORF">E4U43_007867</name>
</gene>
<evidence type="ECO:0000313" key="2">
    <source>
        <dbReference type="Proteomes" id="UP000748025"/>
    </source>
</evidence>
<name>A0A9P7SYS0_9HYPO</name>
<sequence length="90" mass="10319">MYFIGSEVFSKLNLSLALSWRLNWILSSVAPSTPPAPEQGPWTMAIRLRLLASGLQLGKFLQGYLPQRFNVNRPNRKTRMRSHNHQLSLL</sequence>
<comment type="caution">
    <text evidence="1">The sequence shown here is derived from an EMBL/GenBank/DDBJ whole genome shotgun (WGS) entry which is preliminary data.</text>
</comment>
<accession>A0A9P7SYS0</accession>
<organism evidence="1 2">
    <name type="scientific">Claviceps pusilla</name>
    <dbReference type="NCBI Taxonomy" id="123648"/>
    <lineage>
        <taxon>Eukaryota</taxon>
        <taxon>Fungi</taxon>
        <taxon>Dikarya</taxon>
        <taxon>Ascomycota</taxon>
        <taxon>Pezizomycotina</taxon>
        <taxon>Sordariomycetes</taxon>
        <taxon>Hypocreomycetidae</taxon>
        <taxon>Hypocreales</taxon>
        <taxon>Clavicipitaceae</taxon>
        <taxon>Claviceps</taxon>
    </lineage>
</organism>
<proteinExistence type="predicted"/>
<dbReference type="AlphaFoldDB" id="A0A9P7SYS0"/>
<reference evidence="1" key="1">
    <citation type="journal article" date="2020" name="bioRxiv">
        <title>Whole genome comparisons of ergot fungi reveals the divergence and evolution of species within the genus Claviceps are the result of varying mechanisms driving genome evolution and host range expansion.</title>
        <authorList>
            <person name="Wyka S.A."/>
            <person name="Mondo S.J."/>
            <person name="Liu M."/>
            <person name="Dettman J."/>
            <person name="Nalam V."/>
            <person name="Broders K.D."/>
        </authorList>
    </citation>
    <scope>NUCLEOTIDE SEQUENCE</scope>
    <source>
        <strain evidence="1">CCC 602</strain>
    </source>
</reference>